<dbReference type="Gene3D" id="3.30.2310.20">
    <property type="entry name" value="RelE-like"/>
    <property type="match status" value="1"/>
</dbReference>
<reference evidence="1 2" key="1">
    <citation type="submission" date="2022-06" db="EMBL/GenBank/DDBJ databases">
        <title>Isolation of gut microbiota from human fecal samples.</title>
        <authorList>
            <person name="Pamer E.G."/>
            <person name="Barat B."/>
            <person name="Waligurski E."/>
            <person name="Medina S."/>
            <person name="Paddock L."/>
            <person name="Mostad J."/>
        </authorList>
    </citation>
    <scope>NUCLEOTIDE SEQUENCE [LARGE SCALE GENOMIC DNA]</scope>
    <source>
        <strain evidence="1 2">SL.3.17</strain>
    </source>
</reference>
<gene>
    <name evidence="1" type="ORF">NE619_12855</name>
</gene>
<name>A0ABT1RRW2_9FIRM</name>
<organism evidence="1 2">
    <name type="scientific">Anaerovorax odorimutans</name>
    <dbReference type="NCBI Taxonomy" id="109327"/>
    <lineage>
        <taxon>Bacteria</taxon>
        <taxon>Bacillati</taxon>
        <taxon>Bacillota</taxon>
        <taxon>Clostridia</taxon>
        <taxon>Peptostreptococcales</taxon>
        <taxon>Anaerovoracaceae</taxon>
        <taxon>Anaerovorax</taxon>
    </lineage>
</organism>
<keyword evidence="2" id="KW-1185">Reference proteome</keyword>
<dbReference type="Proteomes" id="UP001524502">
    <property type="component" value="Unassembled WGS sequence"/>
</dbReference>
<dbReference type="InterPro" id="IPR035093">
    <property type="entry name" value="RelE/ParE_toxin_dom_sf"/>
</dbReference>
<proteinExistence type="predicted"/>
<evidence type="ECO:0000313" key="2">
    <source>
        <dbReference type="Proteomes" id="UP001524502"/>
    </source>
</evidence>
<evidence type="ECO:0000313" key="1">
    <source>
        <dbReference type="EMBL" id="MCQ4637616.1"/>
    </source>
</evidence>
<comment type="caution">
    <text evidence="1">The sequence shown here is derived from an EMBL/GenBank/DDBJ whole genome shotgun (WGS) entry which is preliminary data.</text>
</comment>
<protein>
    <submittedName>
        <fullName evidence="1">Type II toxin-antitoxin system RelE/ParE family toxin</fullName>
    </submittedName>
</protein>
<dbReference type="EMBL" id="JANFXK010000014">
    <property type="protein sequence ID" value="MCQ4637616.1"/>
    <property type="molecule type" value="Genomic_DNA"/>
</dbReference>
<sequence length="102" mass="11829">MYEVVISPVAKQAFEDYMLLLLSDKGIGTAEKFIAAYEEKIDTLAQLPYSGCGRIPNIPSKYRVLMFWPHLWFVYQIKEGESPTVYIEHVINDIQNYGDFLF</sequence>
<dbReference type="RefSeq" id="WP_256132803.1">
    <property type="nucleotide sequence ID" value="NZ_JANFXK010000014.1"/>
</dbReference>
<accession>A0ABT1RRW2</accession>